<feature type="transmembrane region" description="Helical" evidence="1">
    <location>
        <begin position="231"/>
        <end position="250"/>
    </location>
</feature>
<dbReference type="InterPro" id="IPR015151">
    <property type="entry name" value="B-adaptin_app_sub_C"/>
</dbReference>
<dbReference type="SMART" id="SM01020">
    <property type="entry name" value="B2-adapt-app_C"/>
    <property type="match status" value="1"/>
</dbReference>
<sequence length="497" mass="55686">MGIVSICSTVTMDSEDEIEMNWGREVKQQVESLFEKEKRVLVDETTGLVRHTLISPMYKLMNSSSGLPRLLMGTTLIWSDDQDEQQESNDQKKDHTFFTYVQLNVKNDGKTPLHLYQLTLVERNDGQDSAEKINAFVLPLVAPAVVQPGDHARVSFKAITRAAVDPLKSYMLYISHNGFRSHVFEGVLDGKRFMAREEAVQPHDEDNLYDLVSLSLATNQSILSSFPFTTWQIGSCAVALALGLAVALYIRRNRNSIHLVERVVTRCLWRSQKMSAHRSAKPVSTRVATSRATISKRGEDHVEMESLIQNAVASNAPNTPENPAPEPDLTMPAFAMKQHAFVYQTDDPATKKALPETLKVMATNKLVLDLDHAASLHSNRFESMWDEYVERFRYEWTNTGKHLDSEMLLVEMKVHGILCIASGAVDGVKKYVFYAKQRDKSWFFLATIAITAVTGNALITLKTGSDVAEELVLQLAELLKTTMTRSVVATEKKVGTC</sequence>
<evidence type="ECO:0000256" key="1">
    <source>
        <dbReference type="SAM" id="Phobius"/>
    </source>
</evidence>
<keyword evidence="1" id="KW-1133">Transmembrane helix</keyword>
<dbReference type="GO" id="GO:0016192">
    <property type="term" value="P:vesicle-mediated transport"/>
    <property type="evidence" value="ECO:0007669"/>
    <property type="project" value="InterPro"/>
</dbReference>
<feature type="transmembrane region" description="Helical" evidence="1">
    <location>
        <begin position="442"/>
        <end position="461"/>
    </location>
</feature>
<keyword evidence="1" id="KW-0812">Transmembrane</keyword>
<dbReference type="GO" id="GO:0030131">
    <property type="term" value="C:clathrin adaptor complex"/>
    <property type="evidence" value="ECO:0007669"/>
    <property type="project" value="InterPro"/>
</dbReference>
<dbReference type="Proteomes" id="UP001160483">
    <property type="component" value="Unassembled WGS sequence"/>
</dbReference>
<dbReference type="InterPro" id="IPR012295">
    <property type="entry name" value="TBP_dom_sf"/>
</dbReference>
<organism evidence="3 4">
    <name type="scientific">Peronospora belbahrii</name>
    <dbReference type="NCBI Taxonomy" id="622444"/>
    <lineage>
        <taxon>Eukaryota</taxon>
        <taxon>Sar</taxon>
        <taxon>Stramenopiles</taxon>
        <taxon>Oomycota</taxon>
        <taxon>Peronosporomycetes</taxon>
        <taxon>Peronosporales</taxon>
        <taxon>Peronosporaceae</taxon>
        <taxon>Peronospora</taxon>
    </lineage>
</organism>
<dbReference type="Pfam" id="PF09066">
    <property type="entry name" value="B2-adapt-app_C"/>
    <property type="match status" value="1"/>
</dbReference>
<dbReference type="Gene3D" id="3.30.310.10">
    <property type="entry name" value="TATA-Binding Protein"/>
    <property type="match status" value="1"/>
</dbReference>
<feature type="domain" description="Beta-adaptin appendage C-terminal subdomain" evidence="2">
    <location>
        <begin position="368"/>
        <end position="480"/>
    </location>
</feature>
<keyword evidence="1" id="KW-0472">Membrane</keyword>
<reference evidence="3" key="1">
    <citation type="submission" date="2021-11" db="EMBL/GenBank/DDBJ databases">
        <authorList>
            <person name="Islam A."/>
            <person name="Islam S."/>
            <person name="Flora M.S."/>
            <person name="Rahman M."/>
            <person name="Ziaur R.M."/>
            <person name="Epstein J.H."/>
            <person name="Hassan M."/>
            <person name="Klassen M."/>
            <person name="Woodard K."/>
            <person name="Webb A."/>
            <person name="Webby R.J."/>
            <person name="El Zowalaty M.E."/>
        </authorList>
    </citation>
    <scope>NUCLEOTIDE SEQUENCE</scope>
    <source>
        <strain evidence="3">Pbs3</strain>
    </source>
</reference>
<evidence type="ECO:0000313" key="3">
    <source>
        <dbReference type="EMBL" id="CAH0475783.1"/>
    </source>
</evidence>
<evidence type="ECO:0000313" key="4">
    <source>
        <dbReference type="Proteomes" id="UP001160483"/>
    </source>
</evidence>
<protein>
    <recommendedName>
        <fullName evidence="2">Beta-adaptin appendage C-terminal subdomain domain-containing protein</fullName>
    </recommendedName>
</protein>
<name>A0AAU9L3V0_9STRA</name>
<proteinExistence type="predicted"/>
<evidence type="ECO:0000259" key="2">
    <source>
        <dbReference type="SMART" id="SM01020"/>
    </source>
</evidence>
<dbReference type="AlphaFoldDB" id="A0AAU9L3V0"/>
<comment type="caution">
    <text evidence="3">The sequence shown here is derived from an EMBL/GenBank/DDBJ whole genome shotgun (WGS) entry which is preliminary data.</text>
</comment>
<dbReference type="EMBL" id="CAKKTJ010000131">
    <property type="protein sequence ID" value="CAH0475783.1"/>
    <property type="molecule type" value="Genomic_DNA"/>
</dbReference>
<gene>
    <name evidence="3" type="ORF">PBS003_LOCUS2593</name>
</gene>
<accession>A0AAU9L3V0</accession>
<dbReference type="GO" id="GO:0006886">
    <property type="term" value="P:intracellular protein transport"/>
    <property type="evidence" value="ECO:0007669"/>
    <property type="project" value="InterPro"/>
</dbReference>